<organism evidence="1 2">
    <name type="scientific">Paenibacillus durus</name>
    <name type="common">Paenibacillus azotofixans</name>
    <dbReference type="NCBI Taxonomy" id="44251"/>
    <lineage>
        <taxon>Bacteria</taxon>
        <taxon>Bacillati</taxon>
        <taxon>Bacillota</taxon>
        <taxon>Bacilli</taxon>
        <taxon>Bacillales</taxon>
        <taxon>Paenibacillaceae</taxon>
        <taxon>Paenibacillus</taxon>
    </lineage>
</organism>
<dbReference type="eggNOG" id="ENOG5032DTX">
    <property type="taxonomic scope" value="Bacteria"/>
</dbReference>
<dbReference type="KEGG" id="pdu:PDUR_10560"/>
<evidence type="ECO:0000313" key="1">
    <source>
        <dbReference type="EMBL" id="AIQ12310.1"/>
    </source>
</evidence>
<accession>A0A089HNM3</accession>
<dbReference type="OrthoDB" id="2642715at2"/>
<dbReference type="Proteomes" id="UP000029409">
    <property type="component" value="Chromosome"/>
</dbReference>
<dbReference type="RefSeq" id="WP_042206167.1">
    <property type="nucleotide sequence ID" value="NZ_CP009288.1"/>
</dbReference>
<proteinExistence type="predicted"/>
<sequence>MLSALQGEKVTIYFLDGSCLSDGVLEKADEKFIKYKTEYQMHYVPVSSVRSVALDTKERQRPRMGFGQ</sequence>
<name>A0A089HNM3_PAEDU</name>
<gene>
    <name evidence="1" type="ORF">PDUR_10560</name>
</gene>
<keyword evidence="2" id="KW-1185">Reference proteome</keyword>
<dbReference type="AlphaFoldDB" id="A0A089HNM3"/>
<reference evidence="1 2" key="1">
    <citation type="submission" date="2014-08" db="EMBL/GenBank/DDBJ databases">
        <title>Comparative genomics of the Paenibacillus odorifer group.</title>
        <authorList>
            <person name="den Bakker H.C."/>
            <person name="Tsai Y.-C."/>
            <person name="Martin N."/>
            <person name="Korlach J."/>
            <person name="Wiedmann M."/>
        </authorList>
    </citation>
    <scope>NUCLEOTIDE SEQUENCE [LARGE SCALE GENOMIC DNA]</scope>
    <source>
        <strain evidence="1 2">DSM 1735</strain>
    </source>
</reference>
<dbReference type="EMBL" id="CP009288">
    <property type="protein sequence ID" value="AIQ12310.1"/>
    <property type="molecule type" value="Genomic_DNA"/>
</dbReference>
<evidence type="ECO:0000313" key="2">
    <source>
        <dbReference type="Proteomes" id="UP000029409"/>
    </source>
</evidence>
<protein>
    <submittedName>
        <fullName evidence="1">Uncharacterized protein</fullName>
    </submittedName>
</protein>